<dbReference type="GO" id="GO:0061665">
    <property type="term" value="F:SUMO ligase activity"/>
    <property type="evidence" value="ECO:0000318"/>
    <property type="project" value="GO_Central"/>
</dbReference>
<dbReference type="GO" id="GO:0000785">
    <property type="term" value="C:chromatin"/>
    <property type="evidence" value="ECO:0000318"/>
    <property type="project" value="GO_Central"/>
</dbReference>
<dbReference type="GO" id="GO:0016925">
    <property type="term" value="P:protein sumoylation"/>
    <property type="evidence" value="ECO:0000318"/>
    <property type="project" value="GO_Central"/>
</dbReference>
<dbReference type="GO" id="GO:0003712">
    <property type="term" value="F:transcription coregulator activity"/>
    <property type="evidence" value="ECO:0000318"/>
    <property type="project" value="GO_Central"/>
</dbReference>
<dbReference type="PANTHER" id="PTHR10782">
    <property type="entry name" value="ZINC FINGER MIZ DOMAIN-CONTAINING PROTEIN"/>
    <property type="match status" value="1"/>
</dbReference>
<dbReference type="EMBL" id="KB097552">
    <property type="protein sequence ID" value="ESN95023.1"/>
    <property type="molecule type" value="Genomic_DNA"/>
</dbReference>
<keyword evidence="4" id="KW-0808">Transferase</keyword>
<proteinExistence type="inferred from homology"/>
<keyword evidence="6 10" id="KW-0863">Zinc-finger</keyword>
<dbReference type="GeneID" id="20194574"/>
<evidence type="ECO:0000313" key="15">
    <source>
        <dbReference type="EnsemblMetazoa" id="HelroP102838"/>
    </source>
</evidence>
<accession>T1EDC2</accession>
<evidence type="ECO:0000256" key="7">
    <source>
        <dbReference type="ARBA" id="ARBA00022786"/>
    </source>
</evidence>
<feature type="region of interest" description="Disordered" evidence="11">
    <location>
        <begin position="397"/>
        <end position="418"/>
    </location>
</feature>
<dbReference type="EnsemblMetazoa" id="HelroT102838">
    <property type="protein sequence ID" value="HelroP102838"/>
    <property type="gene ID" value="HelroG102838"/>
</dbReference>
<dbReference type="GO" id="GO:0097240">
    <property type="term" value="P:chromosome attachment to the nuclear envelope"/>
    <property type="evidence" value="ECO:0007669"/>
    <property type="project" value="UniProtKB-ARBA"/>
</dbReference>
<evidence type="ECO:0000259" key="13">
    <source>
        <dbReference type="PROSITE" id="PS51466"/>
    </source>
</evidence>
<evidence type="ECO:0000256" key="4">
    <source>
        <dbReference type="ARBA" id="ARBA00022679"/>
    </source>
</evidence>
<evidence type="ECO:0000256" key="5">
    <source>
        <dbReference type="ARBA" id="ARBA00022723"/>
    </source>
</evidence>
<dbReference type="Gene3D" id="3.30.40.10">
    <property type="entry name" value="Zinc/RING finger domain, C3HC4 (zinc finger)"/>
    <property type="match status" value="1"/>
</dbReference>
<evidence type="ECO:0000256" key="9">
    <source>
        <dbReference type="ARBA" id="ARBA00023242"/>
    </source>
</evidence>
<dbReference type="InterPro" id="IPR036361">
    <property type="entry name" value="SAP_dom_sf"/>
</dbReference>
<keyword evidence="7" id="KW-0833">Ubl conjugation pathway</keyword>
<dbReference type="PANTHER" id="PTHR10782:SF94">
    <property type="entry name" value="SUPPRESSOR OF VARIEGATION 2-10, ISOFORM I"/>
    <property type="match status" value="1"/>
</dbReference>
<dbReference type="CDD" id="cd16790">
    <property type="entry name" value="SP-RING_PIAS"/>
    <property type="match status" value="1"/>
</dbReference>
<feature type="domain" description="PINIT" evidence="13">
    <location>
        <begin position="100"/>
        <end position="265"/>
    </location>
</feature>
<feature type="compositionally biased region" description="Polar residues" evidence="11">
    <location>
        <begin position="431"/>
        <end position="450"/>
    </location>
</feature>
<dbReference type="OrthoDB" id="10263264at2759"/>
<dbReference type="InterPro" id="IPR013083">
    <property type="entry name" value="Znf_RING/FYVE/PHD"/>
</dbReference>
<dbReference type="Proteomes" id="UP000015101">
    <property type="component" value="Unassembled WGS sequence"/>
</dbReference>
<dbReference type="AlphaFoldDB" id="T1EDC2"/>
<sequence length="699" mass="77324">MKKMTEKTDLRNMVMSFRVSELQLLLGIANQSRCGRKTELMQRALMLVEGGVSLQVQAKIKELHQKYSQRISVGYASYLMNRNQAESDICPILNDRDCVAPQENLPPFVEVRLKHLPFYDILCDVMKPVSLIPKLLQNKQQENRVSFSLNENHIREISNSRQSLGNNQFEFSCQLQLRFCLNDPSSRQPDCFPNGVAVKVNGVFAPLPNLIPTNKPGVEAKRPNRPVDITRLCRLSTSINNVVTIIWSIEENKSHCACINLVRKLNSSTLLQRLKRNGVCKSETTKALIKEKLSMDQDAEIAMTSLRVSLLCPLGKMRMTLPCRATSCSHLQCFDALTYLQMNEKKPTWVCPVCDRSAEFNKLIIDGLFVEVLKEMSDSVEVELMKDGSWTLVSSEYNNSNNNNNNNSSSKNNINLDDSNLLNTSLEMVNDSTNISTPVPSTEPQHNHPNSAAGADEDIIDLTETDDESTSCDLVTTTTTSSSSTSISHDNNNNNCKSNSKPHRQRNFRVEASDNPSSTSYSNDDSPTIYDLSPVNIPLRNNSPPLTPASPSPVLVPPLAHRHHSNNNHHGSSNSQNSSGGGGSINFNPFKHTSNFSSSSSSTSTSPFNLPAYPSTSSSIFPALGFDSLLHTDPAVLELFSLMANPLANFSPNRGALGQHRTDNLFDFLYDNSVRTTTSSDGVLTYNNGGISSPKGRRS</sequence>
<feature type="domain" description="SP-RING-type" evidence="12">
    <location>
        <begin position="297"/>
        <end position="382"/>
    </location>
</feature>
<evidence type="ECO:0000313" key="16">
    <source>
        <dbReference type="Proteomes" id="UP000015101"/>
    </source>
</evidence>
<dbReference type="SMART" id="SM00513">
    <property type="entry name" value="SAP"/>
    <property type="match status" value="1"/>
</dbReference>
<dbReference type="UniPathway" id="UPA00886"/>
<keyword evidence="16" id="KW-1185">Reference proteome</keyword>
<dbReference type="InterPro" id="IPR023321">
    <property type="entry name" value="PINIT"/>
</dbReference>
<reference evidence="14 16" key="2">
    <citation type="journal article" date="2013" name="Nature">
        <title>Insights into bilaterian evolution from three spiralian genomes.</title>
        <authorList>
            <person name="Simakov O."/>
            <person name="Marletaz F."/>
            <person name="Cho S.J."/>
            <person name="Edsinger-Gonzales E."/>
            <person name="Havlak P."/>
            <person name="Hellsten U."/>
            <person name="Kuo D.H."/>
            <person name="Larsson T."/>
            <person name="Lv J."/>
            <person name="Arendt D."/>
            <person name="Savage R."/>
            <person name="Osoegawa K."/>
            <person name="de Jong P."/>
            <person name="Grimwood J."/>
            <person name="Chapman J.A."/>
            <person name="Shapiro H."/>
            <person name="Aerts A."/>
            <person name="Otillar R.P."/>
            <person name="Terry A.Y."/>
            <person name="Boore J.L."/>
            <person name="Grigoriev I.V."/>
            <person name="Lindberg D.R."/>
            <person name="Seaver E.C."/>
            <person name="Weisblat D.A."/>
            <person name="Putnam N.H."/>
            <person name="Rokhsar D.S."/>
        </authorList>
    </citation>
    <scope>NUCLEOTIDE SEQUENCE</scope>
</reference>
<dbReference type="OMA" id="NENHIRE"/>
<dbReference type="FunCoup" id="T1EDC2">
    <property type="interactions" value="1804"/>
</dbReference>
<dbReference type="GO" id="GO:0008270">
    <property type="term" value="F:zinc ion binding"/>
    <property type="evidence" value="ECO:0007669"/>
    <property type="project" value="UniProtKB-KW"/>
</dbReference>
<feature type="compositionally biased region" description="Pro residues" evidence="11">
    <location>
        <begin position="545"/>
        <end position="556"/>
    </location>
</feature>
<keyword evidence="9" id="KW-0539">Nucleus</keyword>
<dbReference type="SUPFAM" id="SSF68906">
    <property type="entry name" value="SAP domain"/>
    <property type="match status" value="1"/>
</dbReference>
<evidence type="ECO:0000256" key="3">
    <source>
        <dbReference type="ARBA" id="ARBA00005383"/>
    </source>
</evidence>
<dbReference type="Pfam" id="PF02891">
    <property type="entry name" value="zf-MIZ"/>
    <property type="match status" value="1"/>
</dbReference>
<dbReference type="FunFam" id="1.10.720.30:FF:000001">
    <property type="entry name" value="E3 SUMO-protein ligase PIAS2 isoform 1"/>
    <property type="match status" value="1"/>
</dbReference>
<reference evidence="15" key="3">
    <citation type="submission" date="2015-06" db="UniProtKB">
        <authorList>
            <consortium name="EnsemblMetazoa"/>
        </authorList>
    </citation>
    <scope>IDENTIFICATION</scope>
</reference>
<organism evidence="15 16">
    <name type="scientific">Helobdella robusta</name>
    <name type="common">Californian leech</name>
    <dbReference type="NCBI Taxonomy" id="6412"/>
    <lineage>
        <taxon>Eukaryota</taxon>
        <taxon>Metazoa</taxon>
        <taxon>Spiralia</taxon>
        <taxon>Lophotrochozoa</taxon>
        <taxon>Annelida</taxon>
        <taxon>Clitellata</taxon>
        <taxon>Hirudinea</taxon>
        <taxon>Rhynchobdellida</taxon>
        <taxon>Glossiphoniidae</taxon>
        <taxon>Helobdella</taxon>
    </lineage>
</organism>
<dbReference type="KEGG" id="hro:HELRODRAFT_102838"/>
<keyword evidence="8" id="KW-0862">Zinc</keyword>
<dbReference type="Pfam" id="PF14324">
    <property type="entry name" value="PINIT"/>
    <property type="match status" value="1"/>
</dbReference>
<dbReference type="STRING" id="6412.T1EDC2"/>
<dbReference type="GO" id="GO:0005634">
    <property type="term" value="C:nucleus"/>
    <property type="evidence" value="ECO:0007669"/>
    <property type="project" value="UniProtKB-SubCell"/>
</dbReference>
<feature type="region of interest" description="Disordered" evidence="11">
    <location>
        <begin position="431"/>
        <end position="453"/>
    </location>
</feature>
<evidence type="ECO:0000259" key="12">
    <source>
        <dbReference type="PROSITE" id="PS51044"/>
    </source>
</evidence>
<dbReference type="InParanoid" id="T1EDC2"/>
<evidence type="ECO:0000256" key="1">
    <source>
        <dbReference type="ARBA" id="ARBA00004123"/>
    </source>
</evidence>
<evidence type="ECO:0008006" key="17">
    <source>
        <dbReference type="Google" id="ProtNLM"/>
    </source>
</evidence>
<evidence type="ECO:0000256" key="8">
    <source>
        <dbReference type="ARBA" id="ARBA00022833"/>
    </source>
</evidence>
<dbReference type="eggNOG" id="KOG2169">
    <property type="taxonomic scope" value="Eukaryota"/>
</dbReference>
<feature type="compositionally biased region" description="Low complexity" evidence="11">
    <location>
        <begin position="568"/>
        <end position="578"/>
    </location>
</feature>
<feature type="compositionally biased region" description="Low complexity" evidence="11">
    <location>
        <begin position="471"/>
        <end position="499"/>
    </location>
</feature>
<dbReference type="GO" id="GO:0006357">
    <property type="term" value="P:regulation of transcription by RNA polymerase II"/>
    <property type="evidence" value="ECO:0000318"/>
    <property type="project" value="GO_Central"/>
</dbReference>
<dbReference type="CTD" id="20194574"/>
<dbReference type="InterPro" id="IPR003034">
    <property type="entry name" value="SAP_dom"/>
</dbReference>
<dbReference type="Gene3D" id="2.60.120.780">
    <property type="entry name" value="PINIT domain"/>
    <property type="match status" value="1"/>
</dbReference>
<dbReference type="FunFam" id="2.60.120.780:FF:000002">
    <property type="entry name" value="E3 SUMO-protein ligase PIAS4"/>
    <property type="match status" value="1"/>
</dbReference>
<evidence type="ECO:0000256" key="6">
    <source>
        <dbReference type="ARBA" id="ARBA00022771"/>
    </source>
</evidence>
<feature type="region of interest" description="Disordered" evidence="11">
    <location>
        <begin position="465"/>
        <end position="590"/>
    </location>
</feature>
<dbReference type="InterPro" id="IPR004181">
    <property type="entry name" value="Znf_MIZ"/>
</dbReference>
<protein>
    <recommendedName>
        <fullName evidence="17">Protein inhibitor of activated STAT</fullName>
    </recommendedName>
</protein>
<name>T1EDC2_HELRO</name>
<dbReference type="PROSITE" id="PS51466">
    <property type="entry name" value="PINIT"/>
    <property type="match status" value="1"/>
</dbReference>
<evidence type="ECO:0000256" key="10">
    <source>
        <dbReference type="PROSITE-ProRule" id="PRU00452"/>
    </source>
</evidence>
<dbReference type="EMBL" id="AMQM01007026">
    <property type="status" value="NOT_ANNOTATED_CDS"/>
    <property type="molecule type" value="Genomic_DNA"/>
</dbReference>
<dbReference type="FunFam" id="3.30.40.10:FF:000247">
    <property type="entry name" value="Uncharacterized protein, isoform B"/>
    <property type="match status" value="1"/>
</dbReference>
<reference evidence="16" key="1">
    <citation type="submission" date="2012-12" db="EMBL/GenBank/DDBJ databases">
        <authorList>
            <person name="Hellsten U."/>
            <person name="Grimwood J."/>
            <person name="Chapman J.A."/>
            <person name="Shapiro H."/>
            <person name="Aerts A."/>
            <person name="Otillar R.P."/>
            <person name="Terry A.Y."/>
            <person name="Boore J.L."/>
            <person name="Simakov O."/>
            <person name="Marletaz F."/>
            <person name="Cho S.-J."/>
            <person name="Edsinger-Gonzales E."/>
            <person name="Havlak P."/>
            <person name="Kuo D.-H."/>
            <person name="Larsson T."/>
            <person name="Lv J."/>
            <person name="Arendt D."/>
            <person name="Savage R."/>
            <person name="Osoegawa K."/>
            <person name="de Jong P."/>
            <person name="Lindberg D.R."/>
            <person name="Seaver E.C."/>
            <person name="Weisblat D.A."/>
            <person name="Putnam N.H."/>
            <person name="Grigoriev I.V."/>
            <person name="Rokhsar D.S."/>
        </authorList>
    </citation>
    <scope>NUCLEOTIDE SEQUENCE</scope>
</reference>
<comment type="subcellular location">
    <subcellularLocation>
        <location evidence="1">Nucleus</location>
    </subcellularLocation>
</comment>
<dbReference type="InterPro" id="IPR038654">
    <property type="entry name" value="PINIT_sf"/>
</dbReference>
<comment type="pathway">
    <text evidence="2">Protein modification; protein sumoylation.</text>
</comment>
<keyword evidence="5" id="KW-0479">Metal-binding</keyword>
<dbReference type="RefSeq" id="XP_009026916.1">
    <property type="nucleotide sequence ID" value="XM_009028668.1"/>
</dbReference>
<evidence type="ECO:0000256" key="11">
    <source>
        <dbReference type="SAM" id="MobiDB-lite"/>
    </source>
</evidence>
<dbReference type="Gene3D" id="1.10.720.30">
    <property type="entry name" value="SAP domain"/>
    <property type="match status" value="1"/>
</dbReference>
<evidence type="ECO:0000313" key="14">
    <source>
        <dbReference type="EMBL" id="ESN95023.1"/>
    </source>
</evidence>
<gene>
    <name evidence="15" type="primary">20194574</name>
    <name evidence="14" type="ORF">HELRODRAFT_102838</name>
</gene>
<feature type="compositionally biased region" description="Polar residues" evidence="11">
    <location>
        <begin position="514"/>
        <end position="526"/>
    </location>
</feature>
<evidence type="ECO:0000256" key="2">
    <source>
        <dbReference type="ARBA" id="ARBA00004718"/>
    </source>
</evidence>
<dbReference type="HOGENOM" id="CLU_020768_3_0_1"/>
<comment type="similarity">
    <text evidence="3">Belongs to the PIAS family.</text>
</comment>
<dbReference type="PROSITE" id="PS51044">
    <property type="entry name" value="ZF_SP_RING"/>
    <property type="match status" value="1"/>
</dbReference>